<dbReference type="GeneID" id="63704454"/>
<evidence type="ECO:0000256" key="2">
    <source>
        <dbReference type="ARBA" id="ARBA00022679"/>
    </source>
</evidence>
<evidence type="ECO:0000256" key="4">
    <source>
        <dbReference type="ARBA" id="ARBA00022777"/>
    </source>
</evidence>
<dbReference type="GO" id="GO:0043484">
    <property type="term" value="P:regulation of RNA splicing"/>
    <property type="evidence" value="ECO:0007669"/>
    <property type="project" value="TreeGrafter"/>
</dbReference>
<proteinExistence type="predicted"/>
<dbReference type="RefSeq" id="XP_040646107.1">
    <property type="nucleotide sequence ID" value="XM_040789154.1"/>
</dbReference>
<reference evidence="7 8" key="1">
    <citation type="journal article" date="2016" name="BMC Genomics">
        <title>Genome sequencing and secondary metabolism of the postharvest pathogen Penicillium griseofulvum.</title>
        <authorList>
            <person name="Banani H."/>
            <person name="Marcet-Houben M."/>
            <person name="Ballester A.R."/>
            <person name="Abbruscato P."/>
            <person name="Gonzalez-Candelas L."/>
            <person name="Gabaldon T."/>
            <person name="Spadaro D."/>
        </authorList>
    </citation>
    <scope>NUCLEOTIDE SEQUENCE [LARGE SCALE GENOMIC DNA]</scope>
    <source>
        <strain evidence="7 8">PG3</strain>
    </source>
</reference>
<dbReference type="OMA" id="MADMICE"/>
<keyword evidence="2" id="KW-0808">Transferase</keyword>
<dbReference type="InterPro" id="IPR051175">
    <property type="entry name" value="CLK_kinases"/>
</dbReference>
<dbReference type="GO" id="GO:0005634">
    <property type="term" value="C:nucleus"/>
    <property type="evidence" value="ECO:0007669"/>
    <property type="project" value="TreeGrafter"/>
</dbReference>
<dbReference type="Proteomes" id="UP000070168">
    <property type="component" value="Unassembled WGS sequence"/>
</dbReference>
<dbReference type="SMART" id="SM00220">
    <property type="entry name" value="S_TKc"/>
    <property type="match status" value="1"/>
</dbReference>
<dbReference type="OrthoDB" id="5979581at2759"/>
<dbReference type="GO" id="GO:0004674">
    <property type="term" value="F:protein serine/threonine kinase activity"/>
    <property type="evidence" value="ECO:0007669"/>
    <property type="project" value="UniProtKB-KW"/>
</dbReference>
<evidence type="ECO:0000259" key="6">
    <source>
        <dbReference type="PROSITE" id="PS50011"/>
    </source>
</evidence>
<evidence type="ECO:0000256" key="1">
    <source>
        <dbReference type="ARBA" id="ARBA00022527"/>
    </source>
</evidence>
<dbReference type="Gene3D" id="1.10.510.10">
    <property type="entry name" value="Transferase(Phosphotransferase) domain 1"/>
    <property type="match status" value="1"/>
</dbReference>
<dbReference type="InterPro" id="IPR000719">
    <property type="entry name" value="Prot_kinase_dom"/>
</dbReference>
<name>A0A135LF38_PENPA</name>
<comment type="caution">
    <text evidence="7">The sequence shown here is derived from an EMBL/GenBank/DDBJ whole genome shotgun (WGS) entry which is preliminary data.</text>
</comment>
<sequence>MQGIDGLTEEMFIEMLGKPDIGYVKRRDGKDLEPGIPEYIVRPTSYPRYSRDLAQTVKIIDFGESFLHTAIPETLHTPLALRAPEVVFQDPIDYRVDLWSMGCMLFELFAGQPPFDTMITPAILVGQMREMAIDDLPERWQEKLNTMKAEDSRATEISGHNLQEWLEEIYFDSPRPDLSRQDIVRLGQIVGKLLHFEPSARASAKEVLDDPWFDE</sequence>
<evidence type="ECO:0000256" key="3">
    <source>
        <dbReference type="ARBA" id="ARBA00022741"/>
    </source>
</evidence>
<evidence type="ECO:0000313" key="8">
    <source>
        <dbReference type="Proteomes" id="UP000070168"/>
    </source>
</evidence>
<evidence type="ECO:0000313" key="7">
    <source>
        <dbReference type="EMBL" id="KXG47571.1"/>
    </source>
</evidence>
<dbReference type="GO" id="GO:0005524">
    <property type="term" value="F:ATP binding"/>
    <property type="evidence" value="ECO:0007669"/>
    <property type="project" value="UniProtKB-KW"/>
</dbReference>
<dbReference type="InterPro" id="IPR011009">
    <property type="entry name" value="Kinase-like_dom_sf"/>
</dbReference>
<keyword evidence="1" id="KW-0723">Serine/threonine-protein kinase</keyword>
<dbReference type="Pfam" id="PF00069">
    <property type="entry name" value="Pkinase"/>
    <property type="match status" value="1"/>
</dbReference>
<keyword evidence="3" id="KW-0547">Nucleotide-binding</keyword>
<evidence type="ECO:0000256" key="5">
    <source>
        <dbReference type="ARBA" id="ARBA00022840"/>
    </source>
</evidence>
<dbReference type="EMBL" id="LHQR01000065">
    <property type="protein sequence ID" value="KXG47571.1"/>
    <property type="molecule type" value="Genomic_DNA"/>
</dbReference>
<organism evidence="7 8">
    <name type="scientific">Penicillium patulum</name>
    <name type="common">Penicillium griseofulvum</name>
    <dbReference type="NCBI Taxonomy" id="5078"/>
    <lineage>
        <taxon>Eukaryota</taxon>
        <taxon>Fungi</taxon>
        <taxon>Dikarya</taxon>
        <taxon>Ascomycota</taxon>
        <taxon>Pezizomycotina</taxon>
        <taxon>Eurotiomycetes</taxon>
        <taxon>Eurotiomycetidae</taxon>
        <taxon>Eurotiales</taxon>
        <taxon>Aspergillaceae</taxon>
        <taxon>Penicillium</taxon>
    </lineage>
</organism>
<feature type="domain" description="Protein kinase" evidence="6">
    <location>
        <begin position="1"/>
        <end position="213"/>
    </location>
</feature>
<keyword evidence="8" id="KW-1185">Reference proteome</keyword>
<dbReference type="PANTHER" id="PTHR45646:SF11">
    <property type="entry name" value="SERINE_THREONINE-PROTEIN KINASE DOA"/>
    <property type="match status" value="1"/>
</dbReference>
<dbReference type="STRING" id="5078.A0A135LF38"/>
<dbReference type="SUPFAM" id="SSF56112">
    <property type="entry name" value="Protein kinase-like (PK-like)"/>
    <property type="match status" value="1"/>
</dbReference>
<dbReference type="AlphaFoldDB" id="A0A135LF38"/>
<protein>
    <recommendedName>
        <fullName evidence="6">Protein kinase domain-containing protein</fullName>
    </recommendedName>
</protein>
<dbReference type="PANTHER" id="PTHR45646">
    <property type="entry name" value="SERINE/THREONINE-PROTEIN KINASE DOA-RELATED"/>
    <property type="match status" value="1"/>
</dbReference>
<keyword evidence="5" id="KW-0067">ATP-binding</keyword>
<gene>
    <name evidence="7" type="ORF">PGRI_014410</name>
</gene>
<keyword evidence="4" id="KW-0418">Kinase</keyword>
<accession>A0A135LF38</accession>
<dbReference type="PROSITE" id="PS50011">
    <property type="entry name" value="PROTEIN_KINASE_DOM"/>
    <property type="match status" value="1"/>
</dbReference>